<comment type="pathway">
    <text evidence="2">Cofactor metabolism; pyridoxal 5'-phosphate salvage; pyridoxine 5'-phosphate from pyridoxine: step 1/1.</text>
</comment>
<keyword evidence="16" id="KW-1185">Reference proteome</keyword>
<dbReference type="AlphaFoldDB" id="A0A914V096"/>
<dbReference type="CDD" id="cd01173">
    <property type="entry name" value="pyridoxal_pyridoxamine_kinase"/>
    <property type="match status" value="1"/>
</dbReference>
<dbReference type="GO" id="GO:0005524">
    <property type="term" value="F:ATP binding"/>
    <property type="evidence" value="ECO:0007669"/>
    <property type="project" value="UniProtKB-KW"/>
</dbReference>
<comment type="pathway">
    <text evidence="3">Cofactor metabolism; pyridoxal 5'-phosphate salvage; pyridoxal 5'-phosphate from pyridoxal: step 1/1.</text>
</comment>
<evidence type="ECO:0000313" key="17">
    <source>
        <dbReference type="WBParaSite" id="PSAMB.scaffold1413size31825.g12914.t1"/>
    </source>
</evidence>
<keyword evidence="7" id="KW-0808">Transferase</keyword>
<evidence type="ECO:0000259" key="15">
    <source>
        <dbReference type="Pfam" id="PF08543"/>
    </source>
</evidence>
<dbReference type="InterPro" id="IPR013749">
    <property type="entry name" value="PM/HMP-P_kinase-1"/>
</dbReference>
<dbReference type="NCBIfam" id="TIGR00687">
    <property type="entry name" value="pyridox_kin"/>
    <property type="match status" value="1"/>
</dbReference>
<comment type="catalytic activity">
    <reaction evidence="12">
        <text>pyridoxamine + ATP = pyridoxamine 5'-phosphate + ADP + H(+)</text>
        <dbReference type="Rhea" id="RHEA:25104"/>
        <dbReference type="ChEBI" id="CHEBI:15378"/>
        <dbReference type="ChEBI" id="CHEBI:30616"/>
        <dbReference type="ChEBI" id="CHEBI:57761"/>
        <dbReference type="ChEBI" id="CHEBI:58451"/>
        <dbReference type="ChEBI" id="CHEBI:456216"/>
        <dbReference type="EC" id="2.7.1.35"/>
    </reaction>
    <physiologicalReaction direction="left-to-right" evidence="12">
        <dbReference type="Rhea" id="RHEA:25105"/>
    </physiologicalReaction>
</comment>
<dbReference type="WBParaSite" id="PSAMB.scaffold1413size31825.g12914.t1">
    <property type="protein sequence ID" value="PSAMB.scaffold1413size31825.g12914.t1"/>
    <property type="gene ID" value="PSAMB.scaffold1413size31825.g12914"/>
</dbReference>
<comment type="catalytic activity">
    <reaction evidence="14">
        <text>pyridoxine + ATP = pyridoxine 5'-phosphate + ADP + H(+)</text>
        <dbReference type="Rhea" id="RHEA:25108"/>
        <dbReference type="ChEBI" id="CHEBI:15378"/>
        <dbReference type="ChEBI" id="CHEBI:16709"/>
        <dbReference type="ChEBI" id="CHEBI:30616"/>
        <dbReference type="ChEBI" id="CHEBI:58589"/>
        <dbReference type="ChEBI" id="CHEBI:456216"/>
        <dbReference type="EC" id="2.7.1.35"/>
    </reaction>
    <physiologicalReaction direction="left-to-right" evidence="14">
        <dbReference type="Rhea" id="RHEA:25109"/>
    </physiologicalReaction>
</comment>
<evidence type="ECO:0000256" key="8">
    <source>
        <dbReference type="ARBA" id="ARBA00022741"/>
    </source>
</evidence>
<evidence type="ECO:0000256" key="2">
    <source>
        <dbReference type="ARBA" id="ARBA00004835"/>
    </source>
</evidence>
<dbReference type="SUPFAM" id="SSF53613">
    <property type="entry name" value="Ribokinase-like"/>
    <property type="match status" value="1"/>
</dbReference>
<dbReference type="Gene3D" id="3.40.1190.20">
    <property type="match status" value="1"/>
</dbReference>
<dbReference type="Proteomes" id="UP000887566">
    <property type="component" value="Unplaced"/>
</dbReference>
<evidence type="ECO:0000256" key="12">
    <source>
        <dbReference type="ARBA" id="ARBA00047310"/>
    </source>
</evidence>
<keyword evidence="8" id="KW-0547">Nucleotide-binding</keyword>
<evidence type="ECO:0000313" key="16">
    <source>
        <dbReference type="Proteomes" id="UP000887566"/>
    </source>
</evidence>
<organism evidence="16 17">
    <name type="scientific">Plectus sambesii</name>
    <dbReference type="NCBI Taxonomy" id="2011161"/>
    <lineage>
        <taxon>Eukaryota</taxon>
        <taxon>Metazoa</taxon>
        <taxon>Ecdysozoa</taxon>
        <taxon>Nematoda</taxon>
        <taxon>Chromadorea</taxon>
        <taxon>Plectida</taxon>
        <taxon>Plectina</taxon>
        <taxon>Plectoidea</taxon>
        <taxon>Plectidae</taxon>
        <taxon>Plectus</taxon>
    </lineage>
</organism>
<accession>A0A914V096</accession>
<evidence type="ECO:0000256" key="11">
    <source>
        <dbReference type="ARBA" id="ARBA00032808"/>
    </source>
</evidence>
<feature type="domain" description="Pyridoxamine kinase/Phosphomethylpyrimidine kinase" evidence="15">
    <location>
        <begin position="90"/>
        <end position="271"/>
    </location>
</feature>
<evidence type="ECO:0000256" key="5">
    <source>
        <dbReference type="ARBA" id="ARBA00012104"/>
    </source>
</evidence>
<evidence type="ECO:0000256" key="14">
    <source>
        <dbReference type="ARBA" id="ARBA00048524"/>
    </source>
</evidence>
<comment type="similarity">
    <text evidence="4">Belongs to the pyridoxine kinase family.</text>
</comment>
<keyword evidence="10" id="KW-0067">ATP-binding</keyword>
<comment type="pathway">
    <text evidence="1">Cofactor metabolism; pyridoxal 5'-phosphate salvage; pyridoxamine 5'-phosphate from pyridoxamine: step 1/1.</text>
</comment>
<evidence type="ECO:0000256" key="3">
    <source>
        <dbReference type="ARBA" id="ARBA00005210"/>
    </source>
</evidence>
<dbReference type="EC" id="2.7.1.35" evidence="5"/>
<dbReference type="Pfam" id="PF08543">
    <property type="entry name" value="Phos_pyr_kin"/>
    <property type="match status" value="1"/>
</dbReference>
<sequence length="312" mass="35041">MSDGSDYKLKCAKDCRVLSIQSHVVRGYVGNKCAVFPLQLHGFEVDAINSVQFSNHTHYSHFKGQILNSEQLFDVYEGLRLNNLHHYSHVLTGYCANESFLEKIADIVKEQKSLNPKLLYFCDPVLGDNGRYYVPEKLMPIFRDVIIPLADVVTPNQFELSQLTGMDIRSEADCLEAMRQLHSLGPKQVVVTSSDLSSDPDKIAVYGSTSLPDGSFDRYRFEIARLSGFFVGTGDVFTSLLIAWLHHCDNRIKCAVEKVLATIQTILRRTLTEAKALAGEGNVPDCGQVELRLIQSRDDILEPKLRIESTKL</sequence>
<evidence type="ECO:0000256" key="13">
    <source>
        <dbReference type="ARBA" id="ARBA00047377"/>
    </source>
</evidence>
<keyword evidence="9" id="KW-0418">Kinase</keyword>
<dbReference type="GO" id="GO:0009443">
    <property type="term" value="P:pyridoxal 5'-phosphate salvage"/>
    <property type="evidence" value="ECO:0007669"/>
    <property type="project" value="InterPro"/>
</dbReference>
<dbReference type="GO" id="GO:0005829">
    <property type="term" value="C:cytosol"/>
    <property type="evidence" value="ECO:0007669"/>
    <property type="project" value="TreeGrafter"/>
</dbReference>
<reference evidence="17" key="1">
    <citation type="submission" date="2022-11" db="UniProtKB">
        <authorList>
            <consortium name="WormBaseParasite"/>
        </authorList>
    </citation>
    <scope>IDENTIFICATION</scope>
</reference>
<evidence type="ECO:0000256" key="7">
    <source>
        <dbReference type="ARBA" id="ARBA00022679"/>
    </source>
</evidence>
<dbReference type="PANTHER" id="PTHR10534">
    <property type="entry name" value="PYRIDOXAL KINASE"/>
    <property type="match status" value="1"/>
</dbReference>
<name>A0A914V096_9BILA</name>
<proteinExistence type="inferred from homology"/>
<evidence type="ECO:0000256" key="10">
    <source>
        <dbReference type="ARBA" id="ARBA00022840"/>
    </source>
</evidence>
<dbReference type="GO" id="GO:0008478">
    <property type="term" value="F:pyridoxal kinase activity"/>
    <property type="evidence" value="ECO:0007669"/>
    <property type="project" value="UniProtKB-EC"/>
</dbReference>
<dbReference type="PANTHER" id="PTHR10534:SF2">
    <property type="entry name" value="PYRIDOXAL KINASE"/>
    <property type="match status" value="1"/>
</dbReference>
<comment type="catalytic activity">
    <reaction evidence="13">
        <text>pyridoxal + ATP = pyridoxal 5'-phosphate + ADP + H(+)</text>
        <dbReference type="Rhea" id="RHEA:10224"/>
        <dbReference type="ChEBI" id="CHEBI:15378"/>
        <dbReference type="ChEBI" id="CHEBI:17310"/>
        <dbReference type="ChEBI" id="CHEBI:30616"/>
        <dbReference type="ChEBI" id="CHEBI:456216"/>
        <dbReference type="ChEBI" id="CHEBI:597326"/>
        <dbReference type="EC" id="2.7.1.35"/>
    </reaction>
    <physiologicalReaction direction="left-to-right" evidence="13">
        <dbReference type="Rhea" id="RHEA:10225"/>
    </physiologicalReaction>
</comment>
<evidence type="ECO:0000256" key="4">
    <source>
        <dbReference type="ARBA" id="ARBA00008805"/>
    </source>
</evidence>
<protein>
    <recommendedName>
        <fullName evidence="6">Pyridoxal kinase</fullName>
        <ecNumber evidence="5">2.7.1.35</ecNumber>
    </recommendedName>
    <alternativeName>
        <fullName evidence="11">Pyridoxine kinase</fullName>
    </alternativeName>
</protein>
<evidence type="ECO:0000256" key="1">
    <source>
        <dbReference type="ARBA" id="ARBA00004750"/>
    </source>
</evidence>
<dbReference type="InterPro" id="IPR029056">
    <property type="entry name" value="Ribokinase-like"/>
</dbReference>
<evidence type="ECO:0000256" key="6">
    <source>
        <dbReference type="ARBA" id="ARBA00018134"/>
    </source>
</evidence>
<evidence type="ECO:0000256" key="9">
    <source>
        <dbReference type="ARBA" id="ARBA00022777"/>
    </source>
</evidence>
<dbReference type="InterPro" id="IPR004625">
    <property type="entry name" value="PyrdxlKinase"/>
</dbReference>